<sequence length="417" mass="46688">MEIRKADVDFGDEQYRDLLFYTLDANQPNIVKKLLENENIDINLPNRYGTTPLLQAKSQGHHDSVKHLLDTGRLREDSQTLLMIAVSIGSEEHVSLLLDRDDIDIDAEDTDGQTALTLAAKYGFKEIVECLLDKGNADVETTDRWRWSPLWTAAMSMHHDIVDAIFERLKERRGSDLEKERELTTLLSKVGLSSMIPHRERTPLWWAVLNGHDRIVDLLVRVGKVDLQGEDTSGRSLLLWLAGNGCSAAAFNAQLDLNSKEDAKDSRPSRTGEMIRIAETSLRNVRRQRFSTRSPVMQQVSAGHQAILEMLLATSLCNVNARDEFGRTPLCIAALNGNTAMTRILLNVDGVDVDARDGFQITPFLHAVSTGSCAVVRLLVKTRKVDLESHHTGLATARQLTRRKAMIKLLDNCALVY</sequence>
<keyword evidence="5" id="KW-1185">Reference proteome</keyword>
<dbReference type="PROSITE" id="PS50297">
    <property type="entry name" value="ANK_REP_REGION"/>
    <property type="match status" value="1"/>
</dbReference>
<dbReference type="SMART" id="SM00248">
    <property type="entry name" value="ANK"/>
    <property type="match status" value="9"/>
</dbReference>
<dbReference type="PANTHER" id="PTHR24198">
    <property type="entry name" value="ANKYRIN REPEAT AND PROTEIN KINASE DOMAIN-CONTAINING PROTEIN"/>
    <property type="match status" value="1"/>
</dbReference>
<keyword evidence="2 3" id="KW-0040">ANK repeat</keyword>
<name>A0A6A5X6N2_9PLEO</name>
<accession>A0A6A5X6N2</accession>
<dbReference type="PROSITE" id="PS50088">
    <property type="entry name" value="ANK_REPEAT"/>
    <property type="match status" value="2"/>
</dbReference>
<dbReference type="GeneID" id="54282139"/>
<evidence type="ECO:0000313" key="4">
    <source>
        <dbReference type="EMBL" id="KAF2008665.1"/>
    </source>
</evidence>
<dbReference type="Pfam" id="PF12796">
    <property type="entry name" value="Ank_2"/>
    <property type="match status" value="2"/>
</dbReference>
<dbReference type="InterPro" id="IPR002110">
    <property type="entry name" value="Ankyrin_rpt"/>
</dbReference>
<dbReference type="EMBL" id="ML978082">
    <property type="protein sequence ID" value="KAF2008665.1"/>
    <property type="molecule type" value="Genomic_DNA"/>
</dbReference>
<protein>
    <submittedName>
        <fullName evidence="4">Ankyrin</fullName>
    </submittedName>
</protein>
<dbReference type="AlphaFoldDB" id="A0A6A5X6N2"/>
<evidence type="ECO:0000256" key="3">
    <source>
        <dbReference type="PROSITE-ProRule" id="PRU00023"/>
    </source>
</evidence>
<dbReference type="Pfam" id="PF00023">
    <property type="entry name" value="Ank"/>
    <property type="match status" value="1"/>
</dbReference>
<feature type="repeat" description="ANK" evidence="3">
    <location>
        <begin position="111"/>
        <end position="135"/>
    </location>
</feature>
<reference evidence="4" key="1">
    <citation type="journal article" date="2020" name="Stud. Mycol.">
        <title>101 Dothideomycetes genomes: a test case for predicting lifestyles and emergence of pathogens.</title>
        <authorList>
            <person name="Haridas S."/>
            <person name="Albert R."/>
            <person name="Binder M."/>
            <person name="Bloem J."/>
            <person name="Labutti K."/>
            <person name="Salamov A."/>
            <person name="Andreopoulos B."/>
            <person name="Baker S."/>
            <person name="Barry K."/>
            <person name="Bills G."/>
            <person name="Bluhm B."/>
            <person name="Cannon C."/>
            <person name="Castanera R."/>
            <person name="Culley D."/>
            <person name="Daum C."/>
            <person name="Ezra D."/>
            <person name="Gonzalez J."/>
            <person name="Henrissat B."/>
            <person name="Kuo A."/>
            <person name="Liang C."/>
            <person name="Lipzen A."/>
            <person name="Lutzoni F."/>
            <person name="Magnuson J."/>
            <person name="Mondo S."/>
            <person name="Nolan M."/>
            <person name="Ohm R."/>
            <person name="Pangilinan J."/>
            <person name="Park H.-J."/>
            <person name="Ramirez L."/>
            <person name="Alfaro M."/>
            <person name="Sun H."/>
            <person name="Tritt A."/>
            <person name="Yoshinaga Y."/>
            <person name="Zwiers L.-H."/>
            <person name="Turgeon B."/>
            <person name="Goodwin S."/>
            <person name="Spatafora J."/>
            <person name="Crous P."/>
            <person name="Grigoriev I."/>
        </authorList>
    </citation>
    <scope>NUCLEOTIDE SEQUENCE</scope>
    <source>
        <strain evidence="4">CBS 175.79</strain>
    </source>
</reference>
<dbReference type="Gene3D" id="1.25.40.20">
    <property type="entry name" value="Ankyrin repeat-containing domain"/>
    <property type="match status" value="3"/>
</dbReference>
<dbReference type="InterPro" id="IPR036770">
    <property type="entry name" value="Ankyrin_rpt-contain_sf"/>
</dbReference>
<keyword evidence="1" id="KW-0677">Repeat</keyword>
<evidence type="ECO:0000313" key="5">
    <source>
        <dbReference type="Proteomes" id="UP000799778"/>
    </source>
</evidence>
<evidence type="ECO:0000256" key="1">
    <source>
        <dbReference type="ARBA" id="ARBA00022737"/>
    </source>
</evidence>
<evidence type="ECO:0000256" key="2">
    <source>
        <dbReference type="ARBA" id="ARBA00023043"/>
    </source>
</evidence>
<dbReference type="RefSeq" id="XP_033377004.1">
    <property type="nucleotide sequence ID" value="XM_033524742.1"/>
</dbReference>
<dbReference type="GO" id="GO:0005737">
    <property type="term" value="C:cytoplasm"/>
    <property type="evidence" value="ECO:0007669"/>
    <property type="project" value="TreeGrafter"/>
</dbReference>
<organism evidence="4 5">
    <name type="scientific">Aaosphaeria arxii CBS 175.79</name>
    <dbReference type="NCBI Taxonomy" id="1450172"/>
    <lineage>
        <taxon>Eukaryota</taxon>
        <taxon>Fungi</taxon>
        <taxon>Dikarya</taxon>
        <taxon>Ascomycota</taxon>
        <taxon>Pezizomycotina</taxon>
        <taxon>Dothideomycetes</taxon>
        <taxon>Pleosporomycetidae</taxon>
        <taxon>Pleosporales</taxon>
        <taxon>Pleosporales incertae sedis</taxon>
        <taxon>Aaosphaeria</taxon>
    </lineage>
</organism>
<feature type="repeat" description="ANK" evidence="3">
    <location>
        <begin position="325"/>
        <end position="358"/>
    </location>
</feature>
<dbReference type="PANTHER" id="PTHR24198:SF165">
    <property type="entry name" value="ANKYRIN REPEAT-CONTAINING PROTEIN-RELATED"/>
    <property type="match status" value="1"/>
</dbReference>
<gene>
    <name evidence="4" type="ORF">BU24DRAFT_381592</name>
</gene>
<dbReference type="SUPFAM" id="SSF48403">
    <property type="entry name" value="Ankyrin repeat"/>
    <property type="match status" value="1"/>
</dbReference>
<proteinExistence type="predicted"/>
<dbReference type="Proteomes" id="UP000799778">
    <property type="component" value="Unassembled WGS sequence"/>
</dbReference>
<dbReference type="OrthoDB" id="341259at2759"/>